<sequence>MSDETPVCSAKGCRTDALWVLAWNNPKIHTPERRKTWLACEEHREHLSQFLGVRGFLKDVVLLTEWDSPERATGGAAGESTGRSARDGQGGSS</sequence>
<dbReference type="AlphaFoldDB" id="A0A1V6MPV5"/>
<reference evidence="3" key="1">
    <citation type="submission" date="2016-11" db="EMBL/GenBank/DDBJ databases">
        <authorList>
            <person name="Schniete J.K."/>
            <person name="Salih T."/>
            <person name="Algora Gallardo L."/>
            <person name="Martinez Fernandez S."/>
            <person name="Herron P.R."/>
        </authorList>
    </citation>
    <scope>NUCLEOTIDE SEQUENCE [LARGE SCALE GENOMIC DNA]</scope>
    <source>
        <strain evidence="3">DSM 41896</strain>
    </source>
</reference>
<reference evidence="2 3" key="2">
    <citation type="submission" date="2017-02" db="EMBL/GenBank/DDBJ databases">
        <title>Draft genome sequence of Streptomyces phaeoluteigriseus type strain DSM41896.</title>
        <authorList>
            <person name="Salih T.S."/>
            <person name="Algora Gallardo L."/>
            <person name="Melo Santos T."/>
            <person name="Filgueira Martinez S."/>
            <person name="Herron P.R."/>
        </authorList>
    </citation>
    <scope>NUCLEOTIDE SEQUENCE [LARGE SCALE GENOMIC DNA]</scope>
    <source>
        <strain evidence="2 3">DSM 41896</strain>
    </source>
</reference>
<evidence type="ECO:0008006" key="4">
    <source>
        <dbReference type="Google" id="ProtNLM"/>
    </source>
</evidence>
<proteinExistence type="predicted"/>
<accession>A0A1V6MPV5</accession>
<dbReference type="RefSeq" id="WP_073496536.1">
    <property type="nucleotide sequence ID" value="NZ_MPOH02000015.1"/>
</dbReference>
<feature type="region of interest" description="Disordered" evidence="1">
    <location>
        <begin position="68"/>
        <end position="93"/>
    </location>
</feature>
<dbReference type="STRING" id="114686.BM536_021200"/>
<evidence type="ECO:0000313" key="3">
    <source>
        <dbReference type="Proteomes" id="UP000184286"/>
    </source>
</evidence>
<comment type="caution">
    <text evidence="2">The sequence shown here is derived from an EMBL/GenBank/DDBJ whole genome shotgun (WGS) entry which is preliminary data.</text>
</comment>
<dbReference type="Proteomes" id="UP000184286">
    <property type="component" value="Unassembled WGS sequence"/>
</dbReference>
<evidence type="ECO:0000256" key="1">
    <source>
        <dbReference type="SAM" id="MobiDB-lite"/>
    </source>
</evidence>
<dbReference type="EMBL" id="MPOH02000015">
    <property type="protein sequence ID" value="OQD54491.1"/>
    <property type="molecule type" value="Genomic_DNA"/>
</dbReference>
<evidence type="ECO:0000313" key="2">
    <source>
        <dbReference type="EMBL" id="OQD54491.1"/>
    </source>
</evidence>
<protein>
    <recommendedName>
        <fullName evidence="4">Acetone carboxylase</fullName>
    </recommendedName>
</protein>
<organism evidence="2 3">
    <name type="scientific">Streptomyces phaeoluteigriseus</name>
    <dbReference type="NCBI Taxonomy" id="114686"/>
    <lineage>
        <taxon>Bacteria</taxon>
        <taxon>Bacillati</taxon>
        <taxon>Actinomycetota</taxon>
        <taxon>Actinomycetes</taxon>
        <taxon>Kitasatosporales</taxon>
        <taxon>Streptomycetaceae</taxon>
        <taxon>Streptomyces</taxon>
        <taxon>Streptomyces aurantiacus group</taxon>
    </lineage>
</organism>
<name>A0A1V6MPV5_9ACTN</name>
<gene>
    <name evidence="2" type="ORF">BM536_021200</name>
</gene>